<feature type="transmembrane region" description="Helical" evidence="6">
    <location>
        <begin position="127"/>
        <end position="146"/>
    </location>
</feature>
<feature type="transmembrane region" description="Helical" evidence="6">
    <location>
        <begin position="419"/>
        <end position="440"/>
    </location>
</feature>
<feature type="transmembrane region" description="Helical" evidence="6">
    <location>
        <begin position="190"/>
        <end position="210"/>
    </location>
</feature>
<dbReference type="GO" id="GO:0016020">
    <property type="term" value="C:membrane"/>
    <property type="evidence" value="ECO:0007669"/>
    <property type="project" value="UniProtKB-SubCell"/>
</dbReference>
<comment type="subcellular location">
    <subcellularLocation>
        <location evidence="1">Membrane</location>
        <topology evidence="1">Multi-pass membrane protein</topology>
    </subcellularLocation>
</comment>
<feature type="transmembrane region" description="Helical" evidence="6">
    <location>
        <begin position="452"/>
        <end position="475"/>
    </location>
</feature>
<evidence type="ECO:0000313" key="9">
    <source>
        <dbReference type="Proteomes" id="UP000310189"/>
    </source>
</evidence>
<evidence type="ECO:0000256" key="5">
    <source>
        <dbReference type="ARBA" id="ARBA00023136"/>
    </source>
</evidence>
<feature type="transmembrane region" description="Helical" evidence="6">
    <location>
        <begin position="158"/>
        <end position="178"/>
    </location>
</feature>
<protein>
    <recommendedName>
        <fullName evidence="7">Major facilitator superfamily (MFS) profile domain-containing protein</fullName>
    </recommendedName>
</protein>
<dbReference type="InterPro" id="IPR011701">
    <property type="entry name" value="MFS"/>
</dbReference>
<feature type="transmembrane region" description="Helical" evidence="6">
    <location>
        <begin position="387"/>
        <end position="407"/>
    </location>
</feature>
<dbReference type="Gene3D" id="1.20.1250.20">
    <property type="entry name" value="MFS general substrate transporter like domains"/>
    <property type="match status" value="2"/>
</dbReference>
<dbReference type="OrthoDB" id="2985014at2759"/>
<gene>
    <name evidence="8" type="ORF">E3P99_01866</name>
</gene>
<dbReference type="Proteomes" id="UP000310189">
    <property type="component" value="Unassembled WGS sequence"/>
</dbReference>
<keyword evidence="5 6" id="KW-0472">Membrane</keyword>
<sequence length="519" mass="58291">MNLEEKDLKNELEEHEVAPDAVAANGTVDLETYSNNDEEFGGYENRKKMERKLLWKTDARFAIMIIIYILNYIDRNNVPAARYQGLQEDLELGVGQRYETVISILYVGYILMQIPSNGIISLINRPSLYIGAAMSIWGVISVLTGITENYVGILLTRFFLGFIEAAFLPGAMFLLSKWYKKNELGVRMTLLYCGNLISNAFGNLIAAGIVNGMEGKLGHRAWRLVSLTSIRGALTIFVAVCSVFILPDFPETERFLSPLERKLAIRRMAEDAGKVDSVGGKKEVLQGMKMALTDYRVWWLAVTLTGMVVGLSFNIYFPTLTRSMGFEGTTALLMCAPPWIFATLVAFPWSVNSDRRQERTFHILVSNLVSIAGFIIAIATTNQAARYVALFLMTLGYCGFICVYAFTASSFIRPTSRRSVAIAFVNAFSNLGNIAGSYVWDADKFGADGYRQSYAICISCTGFSCFAILGFRYILKNLNKKIENLENEYPNVDPWDIPEKFDRKLDNALLVKRGFRYML</sequence>
<keyword evidence="3 6" id="KW-0812">Transmembrane</keyword>
<feature type="domain" description="Major facilitator superfamily (MFS) profile" evidence="7">
    <location>
        <begin position="60"/>
        <end position="479"/>
    </location>
</feature>
<dbReference type="SUPFAM" id="SSF103473">
    <property type="entry name" value="MFS general substrate transporter"/>
    <property type="match status" value="1"/>
</dbReference>
<evidence type="ECO:0000256" key="4">
    <source>
        <dbReference type="ARBA" id="ARBA00022989"/>
    </source>
</evidence>
<dbReference type="FunFam" id="1.20.1250.20:FF:000057">
    <property type="entry name" value="MFS general substrate transporter"/>
    <property type="match status" value="1"/>
</dbReference>
<evidence type="ECO:0000256" key="6">
    <source>
        <dbReference type="SAM" id="Phobius"/>
    </source>
</evidence>
<keyword evidence="9" id="KW-1185">Reference proteome</keyword>
<name>A0A4T0FN94_9BASI</name>
<feature type="transmembrane region" description="Helical" evidence="6">
    <location>
        <begin position="361"/>
        <end position="381"/>
    </location>
</feature>
<dbReference type="PANTHER" id="PTHR43791:SF6">
    <property type="entry name" value="TRANSPORTER, PUTATIVE (AFU_ORTHOLOGUE AFUA_1G16690)-RELATED"/>
    <property type="match status" value="1"/>
</dbReference>
<comment type="caution">
    <text evidence="8">The sequence shown here is derived from an EMBL/GenBank/DDBJ whole genome shotgun (WGS) entry which is preliminary data.</text>
</comment>
<dbReference type="Pfam" id="PF07690">
    <property type="entry name" value="MFS_1"/>
    <property type="match status" value="1"/>
</dbReference>
<dbReference type="EMBL" id="SPNW01000023">
    <property type="protein sequence ID" value="TIA89891.1"/>
    <property type="molecule type" value="Genomic_DNA"/>
</dbReference>
<feature type="transmembrane region" description="Helical" evidence="6">
    <location>
        <begin position="297"/>
        <end position="317"/>
    </location>
</feature>
<dbReference type="InterPro" id="IPR020846">
    <property type="entry name" value="MFS_dom"/>
</dbReference>
<evidence type="ECO:0000259" key="7">
    <source>
        <dbReference type="PROSITE" id="PS50850"/>
    </source>
</evidence>
<dbReference type="AlphaFoldDB" id="A0A4T0FN94"/>
<feature type="transmembrane region" description="Helical" evidence="6">
    <location>
        <begin position="100"/>
        <end position="120"/>
    </location>
</feature>
<keyword evidence="2" id="KW-0813">Transport</keyword>
<keyword evidence="4 6" id="KW-1133">Transmembrane helix</keyword>
<organism evidence="8 9">
    <name type="scientific">Wallemia hederae</name>
    <dbReference type="NCBI Taxonomy" id="1540922"/>
    <lineage>
        <taxon>Eukaryota</taxon>
        <taxon>Fungi</taxon>
        <taxon>Dikarya</taxon>
        <taxon>Basidiomycota</taxon>
        <taxon>Wallemiomycotina</taxon>
        <taxon>Wallemiomycetes</taxon>
        <taxon>Wallemiales</taxon>
        <taxon>Wallemiaceae</taxon>
        <taxon>Wallemia</taxon>
    </lineage>
</organism>
<dbReference type="InterPro" id="IPR036259">
    <property type="entry name" value="MFS_trans_sf"/>
</dbReference>
<feature type="transmembrane region" description="Helical" evidence="6">
    <location>
        <begin position="53"/>
        <end position="73"/>
    </location>
</feature>
<evidence type="ECO:0000256" key="2">
    <source>
        <dbReference type="ARBA" id="ARBA00022448"/>
    </source>
</evidence>
<feature type="transmembrane region" description="Helical" evidence="6">
    <location>
        <begin position="222"/>
        <end position="246"/>
    </location>
</feature>
<proteinExistence type="predicted"/>
<evidence type="ECO:0000256" key="3">
    <source>
        <dbReference type="ARBA" id="ARBA00022692"/>
    </source>
</evidence>
<accession>A0A4T0FN94</accession>
<feature type="transmembrane region" description="Helical" evidence="6">
    <location>
        <begin position="329"/>
        <end position="349"/>
    </location>
</feature>
<evidence type="ECO:0000313" key="8">
    <source>
        <dbReference type="EMBL" id="TIA89891.1"/>
    </source>
</evidence>
<reference evidence="8 9" key="1">
    <citation type="submission" date="2019-03" db="EMBL/GenBank/DDBJ databases">
        <title>Sequencing 23 genomes of Wallemia ichthyophaga.</title>
        <authorList>
            <person name="Gostincar C."/>
        </authorList>
    </citation>
    <scope>NUCLEOTIDE SEQUENCE [LARGE SCALE GENOMIC DNA]</scope>
    <source>
        <strain evidence="8 9">EXF-5753</strain>
    </source>
</reference>
<evidence type="ECO:0000256" key="1">
    <source>
        <dbReference type="ARBA" id="ARBA00004141"/>
    </source>
</evidence>
<dbReference type="GO" id="GO:0022857">
    <property type="term" value="F:transmembrane transporter activity"/>
    <property type="evidence" value="ECO:0007669"/>
    <property type="project" value="InterPro"/>
</dbReference>
<dbReference type="PANTHER" id="PTHR43791">
    <property type="entry name" value="PERMEASE-RELATED"/>
    <property type="match status" value="1"/>
</dbReference>
<dbReference type="PROSITE" id="PS50850">
    <property type="entry name" value="MFS"/>
    <property type="match status" value="1"/>
</dbReference>